<dbReference type="Proteomes" id="UP000008207">
    <property type="component" value="Chromosome"/>
</dbReference>
<dbReference type="AlphaFoldDB" id="B8IIP3"/>
<proteinExistence type="predicted"/>
<dbReference type="EMBL" id="CP001349">
    <property type="protein sequence ID" value="ACL59920.1"/>
    <property type="molecule type" value="Genomic_DNA"/>
</dbReference>
<dbReference type="STRING" id="460265.Mnod_5074"/>
<reference evidence="1 2" key="1">
    <citation type="submission" date="2009-01" db="EMBL/GenBank/DDBJ databases">
        <title>Complete sequence of chromosome of Methylobacterium nodulans ORS 2060.</title>
        <authorList>
            <consortium name="US DOE Joint Genome Institute"/>
            <person name="Lucas S."/>
            <person name="Copeland A."/>
            <person name="Lapidus A."/>
            <person name="Glavina del Rio T."/>
            <person name="Dalin E."/>
            <person name="Tice H."/>
            <person name="Bruce D."/>
            <person name="Goodwin L."/>
            <person name="Pitluck S."/>
            <person name="Sims D."/>
            <person name="Brettin T."/>
            <person name="Detter J.C."/>
            <person name="Han C."/>
            <person name="Larimer F."/>
            <person name="Land M."/>
            <person name="Hauser L."/>
            <person name="Kyrpides N."/>
            <person name="Ivanova N."/>
            <person name="Marx C.J."/>
            <person name="Richardson P."/>
        </authorList>
    </citation>
    <scope>NUCLEOTIDE SEQUENCE [LARGE SCALE GENOMIC DNA]</scope>
    <source>
        <strain evidence="2">LMG 21967 / CNCM I-2342 / ORS 2060</strain>
    </source>
</reference>
<dbReference type="HOGENOM" id="CLU_2862680_0_0_5"/>
<organism evidence="1 2">
    <name type="scientific">Methylobacterium nodulans (strain LMG 21967 / CNCM I-2342 / ORS 2060)</name>
    <dbReference type="NCBI Taxonomy" id="460265"/>
    <lineage>
        <taxon>Bacteria</taxon>
        <taxon>Pseudomonadati</taxon>
        <taxon>Pseudomonadota</taxon>
        <taxon>Alphaproteobacteria</taxon>
        <taxon>Hyphomicrobiales</taxon>
        <taxon>Methylobacteriaceae</taxon>
        <taxon>Methylobacterium</taxon>
    </lineage>
</organism>
<protein>
    <submittedName>
        <fullName evidence="1">Uncharacterized protein</fullName>
    </submittedName>
</protein>
<evidence type="ECO:0000313" key="1">
    <source>
        <dbReference type="EMBL" id="ACL59920.1"/>
    </source>
</evidence>
<gene>
    <name evidence="1" type="ordered locus">Mnod_5074</name>
</gene>
<dbReference type="KEGG" id="mno:Mnod_5074"/>
<accession>B8IIP3</accession>
<evidence type="ECO:0000313" key="2">
    <source>
        <dbReference type="Proteomes" id="UP000008207"/>
    </source>
</evidence>
<sequence length="64" mass="7216">MSTREWGFSWGLWGFEKCNPTGNPTENLTVGQGFMADLGVFGVFSSIFTRDLSCARIRLRNKPQ</sequence>
<name>B8IIP3_METNO</name>
<keyword evidence="2" id="KW-1185">Reference proteome</keyword>